<sequence>MHLPTIRLLQSLNLNKKVFSLFKKLTALLIELTALFKG</sequence>
<gene>
    <name evidence="1" type="ORF">MNB_SUP05-SYMBIONT-5-74</name>
</gene>
<proteinExistence type="predicted"/>
<protein>
    <submittedName>
        <fullName evidence="1">Uncharacterized protein</fullName>
    </submittedName>
</protein>
<accession>A0A1W1E4R2</accession>
<dbReference type="EMBL" id="FPHZ01000192">
    <property type="protein sequence ID" value="SFV88954.1"/>
    <property type="molecule type" value="Genomic_DNA"/>
</dbReference>
<name>A0A1W1E4R2_9ZZZZ</name>
<dbReference type="AlphaFoldDB" id="A0A1W1E4R2"/>
<reference evidence="1" key="1">
    <citation type="submission" date="2016-10" db="EMBL/GenBank/DDBJ databases">
        <authorList>
            <person name="de Groot N.N."/>
        </authorList>
    </citation>
    <scope>NUCLEOTIDE SEQUENCE</scope>
</reference>
<organism evidence="1">
    <name type="scientific">hydrothermal vent metagenome</name>
    <dbReference type="NCBI Taxonomy" id="652676"/>
    <lineage>
        <taxon>unclassified sequences</taxon>
        <taxon>metagenomes</taxon>
        <taxon>ecological metagenomes</taxon>
    </lineage>
</organism>
<evidence type="ECO:0000313" key="1">
    <source>
        <dbReference type="EMBL" id="SFV88954.1"/>
    </source>
</evidence>